<dbReference type="Pfam" id="PF12874">
    <property type="entry name" value="zf-met"/>
    <property type="match status" value="2"/>
</dbReference>
<dbReference type="InterPro" id="IPR013087">
    <property type="entry name" value="Znf_C2H2_type"/>
</dbReference>
<dbReference type="SUPFAM" id="SSF57667">
    <property type="entry name" value="beta-beta-alpha zinc fingers"/>
    <property type="match status" value="2"/>
</dbReference>
<reference evidence="3" key="1">
    <citation type="submission" date="2016-06" db="EMBL/GenBank/DDBJ databases">
        <title>Parallel loss of symbiosis genes in relatives of nitrogen-fixing non-legume Parasponia.</title>
        <authorList>
            <person name="Van Velzen R."/>
            <person name="Holmer R."/>
            <person name="Bu F."/>
            <person name="Rutten L."/>
            <person name="Van Zeijl A."/>
            <person name="Liu W."/>
            <person name="Santuari L."/>
            <person name="Cao Q."/>
            <person name="Sharma T."/>
            <person name="Shen D."/>
            <person name="Roswanjaya Y."/>
            <person name="Wardhani T."/>
            <person name="Kalhor M.S."/>
            <person name="Jansen J."/>
            <person name="Van den Hoogen J."/>
            <person name="Gungor B."/>
            <person name="Hartog M."/>
            <person name="Hontelez J."/>
            <person name="Verver J."/>
            <person name="Yang W.-C."/>
            <person name="Schijlen E."/>
            <person name="Repin R."/>
            <person name="Schilthuizen M."/>
            <person name="Schranz E."/>
            <person name="Heidstra R."/>
            <person name="Miyata K."/>
            <person name="Fedorova E."/>
            <person name="Kohlen W."/>
            <person name="Bisseling T."/>
            <person name="Smit S."/>
            <person name="Geurts R."/>
        </authorList>
    </citation>
    <scope>NUCLEOTIDE SEQUENCE [LARGE SCALE GENOMIC DNA]</scope>
    <source>
        <strain evidence="3">cv. WU1-14</strain>
    </source>
</reference>
<feature type="domain" description="U1-type" evidence="1">
    <location>
        <begin position="92"/>
        <end position="124"/>
    </location>
</feature>
<keyword evidence="3" id="KW-1185">Reference proteome</keyword>
<dbReference type="GO" id="GO:0003676">
    <property type="term" value="F:nucleic acid binding"/>
    <property type="evidence" value="ECO:0007669"/>
    <property type="project" value="InterPro"/>
</dbReference>
<dbReference type="OrthoDB" id="434647at2759"/>
<name>A0A2P5D6I1_PARAD</name>
<evidence type="ECO:0000313" key="2">
    <source>
        <dbReference type="EMBL" id="PON68913.1"/>
    </source>
</evidence>
<dbReference type="PANTHER" id="PTHR47487">
    <property type="entry name" value="OS06G0651300 PROTEIN-RELATED"/>
    <property type="match status" value="1"/>
</dbReference>
<dbReference type="InterPro" id="IPR003604">
    <property type="entry name" value="Matrin/U1-like-C_Znf_C2H2"/>
</dbReference>
<gene>
    <name evidence="2" type="ORF">PanWU01x14_092300</name>
</gene>
<organism evidence="2 3">
    <name type="scientific">Parasponia andersonii</name>
    <name type="common">Sponia andersonii</name>
    <dbReference type="NCBI Taxonomy" id="3476"/>
    <lineage>
        <taxon>Eukaryota</taxon>
        <taxon>Viridiplantae</taxon>
        <taxon>Streptophyta</taxon>
        <taxon>Embryophyta</taxon>
        <taxon>Tracheophyta</taxon>
        <taxon>Spermatophyta</taxon>
        <taxon>Magnoliopsida</taxon>
        <taxon>eudicotyledons</taxon>
        <taxon>Gunneridae</taxon>
        <taxon>Pentapetalae</taxon>
        <taxon>rosids</taxon>
        <taxon>fabids</taxon>
        <taxon>Rosales</taxon>
        <taxon>Cannabaceae</taxon>
        <taxon>Parasponia</taxon>
    </lineage>
</organism>
<sequence>MQAQQCGVLERIQFEQHMIGQKHKARLLQFRENNDSEEMAKEQRRWFEVCRIPCMNEQLLRLHLEGKKHKAKLQDLELSRRRSEQGEIPADWSKLHCELCQVWCIDECSLKQHVEGRRRKLQALAL</sequence>
<dbReference type="EMBL" id="JXTB01000059">
    <property type="protein sequence ID" value="PON68913.1"/>
    <property type="molecule type" value="Genomic_DNA"/>
</dbReference>
<dbReference type="Proteomes" id="UP000237105">
    <property type="component" value="Unassembled WGS sequence"/>
</dbReference>
<dbReference type="PANTHER" id="PTHR47487:SF8">
    <property type="entry name" value="OS08G0270900 PROTEIN"/>
    <property type="match status" value="1"/>
</dbReference>
<dbReference type="GO" id="GO:0008270">
    <property type="term" value="F:zinc ion binding"/>
    <property type="evidence" value="ECO:0007669"/>
    <property type="project" value="InterPro"/>
</dbReference>
<evidence type="ECO:0000259" key="1">
    <source>
        <dbReference type="SMART" id="SM00451"/>
    </source>
</evidence>
<dbReference type="InterPro" id="IPR036236">
    <property type="entry name" value="Znf_C2H2_sf"/>
</dbReference>
<feature type="domain" description="U1-type" evidence="1">
    <location>
        <begin position="1"/>
        <end position="30"/>
    </location>
</feature>
<protein>
    <submittedName>
        <fullName evidence="2">Zinc finger, U1-type</fullName>
    </submittedName>
</protein>
<dbReference type="SMART" id="SM00451">
    <property type="entry name" value="ZnF_U1"/>
    <property type="match status" value="3"/>
</dbReference>
<evidence type="ECO:0000313" key="3">
    <source>
        <dbReference type="Proteomes" id="UP000237105"/>
    </source>
</evidence>
<accession>A0A2P5D6I1</accession>
<dbReference type="AlphaFoldDB" id="A0A2P5D6I1"/>
<feature type="domain" description="U1-type" evidence="1">
    <location>
        <begin position="43"/>
        <end position="76"/>
    </location>
</feature>
<dbReference type="Gene3D" id="3.30.160.60">
    <property type="entry name" value="Classic Zinc Finger"/>
    <property type="match status" value="2"/>
</dbReference>
<proteinExistence type="predicted"/>
<comment type="caution">
    <text evidence="2">The sequence shown here is derived from an EMBL/GenBank/DDBJ whole genome shotgun (WGS) entry which is preliminary data.</text>
</comment>